<evidence type="ECO:0000313" key="2">
    <source>
        <dbReference type="WBParaSite" id="L893_g31141.t1"/>
    </source>
</evidence>
<reference evidence="2" key="1">
    <citation type="submission" date="2016-11" db="UniProtKB">
        <authorList>
            <consortium name="WormBaseParasite"/>
        </authorList>
    </citation>
    <scope>IDENTIFICATION</scope>
</reference>
<dbReference type="AlphaFoldDB" id="A0A1I7ZZB1"/>
<accession>A0A1I7ZZB1</accession>
<evidence type="ECO:0000313" key="1">
    <source>
        <dbReference type="Proteomes" id="UP000095287"/>
    </source>
</evidence>
<protein>
    <submittedName>
        <fullName evidence="2">Uncharacterized protein</fullName>
    </submittedName>
</protein>
<keyword evidence="1" id="KW-1185">Reference proteome</keyword>
<dbReference type="WBParaSite" id="L893_g31141.t1">
    <property type="protein sequence ID" value="L893_g31141.t1"/>
    <property type="gene ID" value="L893_g31141"/>
</dbReference>
<dbReference type="Proteomes" id="UP000095287">
    <property type="component" value="Unplaced"/>
</dbReference>
<organism evidence="1 2">
    <name type="scientific">Steinernema glaseri</name>
    <dbReference type="NCBI Taxonomy" id="37863"/>
    <lineage>
        <taxon>Eukaryota</taxon>
        <taxon>Metazoa</taxon>
        <taxon>Ecdysozoa</taxon>
        <taxon>Nematoda</taxon>
        <taxon>Chromadorea</taxon>
        <taxon>Rhabditida</taxon>
        <taxon>Tylenchina</taxon>
        <taxon>Panagrolaimomorpha</taxon>
        <taxon>Strongyloidoidea</taxon>
        <taxon>Steinernematidae</taxon>
        <taxon>Steinernema</taxon>
    </lineage>
</organism>
<name>A0A1I7ZZB1_9BILA</name>
<proteinExistence type="predicted"/>
<sequence length="117" mass="12761">MTSISHLTSGLFSDQAFYRIRRVTVSLEWRMTDAQALLGNGIEDDGIRMKRTKSGQKGSSEGIQSDKIASSVKVWQSSPPPIVYSLAVGLSAALREEGKSETKDESVLLKCTILQGE</sequence>